<evidence type="ECO:0008006" key="3">
    <source>
        <dbReference type="Google" id="ProtNLM"/>
    </source>
</evidence>
<dbReference type="Proteomes" id="UP000320390">
    <property type="component" value="Chromosome"/>
</dbReference>
<dbReference type="RefSeq" id="WP_145197248.1">
    <property type="nucleotide sequence ID" value="NZ_CP036434.1"/>
</dbReference>
<dbReference type="SUPFAM" id="SSF63829">
    <property type="entry name" value="Calcium-dependent phosphotriesterase"/>
    <property type="match status" value="1"/>
</dbReference>
<name>A0A518ERR7_9BACT</name>
<sequence>MKRVREELSYPVTQLKIPADITLEVGGLCVVPGPAGPRVLAATRRGDVWGIDGFAGPKPAATPVFTRVAEGLHEPLGLLPEPDGSVAVACRGQLGRLVDSEGDGLFETLDTISDWWDISGNYHEYNFGPTRGIDGAYWITTNKPFGPQPFGEVDWRGFALKVMPDGRVKPMCAGLRSPAGVNTSPWGEVFYTDNQGEWCGASKLSLLHPGSYHGHPHGIESTRKAEWTFTEPKALPEGELYATIASSGDYPKFQMPAVWFPYDKIGRSPSGFVWDETGGAFGPFSGQMFVGDQYEAAVFRVDLERVRGHWQGACFRFRDGLASGVIRLAFTPSGALLVGESDRGWGSKGPITEGMQRIDFSGTVPFEALSVRLTPDGSGFRIRFTHRAEPESCANVLSYSLESYTYEASEKYGSDELDRRQLEVTGATPHEDGLGVDLAVSGLREGYVHELGMAGVKSANDGFPLLHATAYYTLIRTAQ</sequence>
<reference evidence="1 2" key="1">
    <citation type="submission" date="2019-02" db="EMBL/GenBank/DDBJ databases">
        <title>Deep-cultivation of Planctomycetes and their phenomic and genomic characterization uncovers novel biology.</title>
        <authorList>
            <person name="Wiegand S."/>
            <person name="Jogler M."/>
            <person name="Boedeker C."/>
            <person name="Pinto D."/>
            <person name="Vollmers J."/>
            <person name="Rivas-Marin E."/>
            <person name="Kohn T."/>
            <person name="Peeters S.H."/>
            <person name="Heuer A."/>
            <person name="Rast P."/>
            <person name="Oberbeckmann S."/>
            <person name="Bunk B."/>
            <person name="Jeske O."/>
            <person name="Meyerdierks A."/>
            <person name="Storesund J.E."/>
            <person name="Kallscheuer N."/>
            <person name="Luecker S."/>
            <person name="Lage O.M."/>
            <person name="Pohl T."/>
            <person name="Merkel B.J."/>
            <person name="Hornburger P."/>
            <person name="Mueller R.-W."/>
            <person name="Bruemmer F."/>
            <person name="Labrenz M."/>
            <person name="Spormann A.M."/>
            <person name="Op den Camp H."/>
            <person name="Overmann J."/>
            <person name="Amann R."/>
            <person name="Jetten M.S.M."/>
            <person name="Mascher T."/>
            <person name="Medema M.H."/>
            <person name="Devos D.P."/>
            <person name="Kaster A.-K."/>
            <person name="Ovreas L."/>
            <person name="Rohde M."/>
            <person name="Galperin M.Y."/>
            <person name="Jogler C."/>
        </authorList>
    </citation>
    <scope>NUCLEOTIDE SEQUENCE [LARGE SCALE GENOMIC DNA]</scope>
    <source>
        <strain evidence="1 2">Poly30</strain>
    </source>
</reference>
<dbReference type="InterPro" id="IPR011042">
    <property type="entry name" value="6-blade_b-propeller_TolB-like"/>
</dbReference>
<dbReference type="OrthoDB" id="176168at2"/>
<organism evidence="1 2">
    <name type="scientific">Saltatorellus ferox</name>
    <dbReference type="NCBI Taxonomy" id="2528018"/>
    <lineage>
        <taxon>Bacteria</taxon>
        <taxon>Pseudomonadati</taxon>
        <taxon>Planctomycetota</taxon>
        <taxon>Planctomycetia</taxon>
        <taxon>Planctomycetia incertae sedis</taxon>
        <taxon>Saltatorellus</taxon>
    </lineage>
</organism>
<dbReference type="EMBL" id="CP036434">
    <property type="protein sequence ID" value="QDV06777.1"/>
    <property type="molecule type" value="Genomic_DNA"/>
</dbReference>
<dbReference type="PANTHER" id="PTHR33546:SF1">
    <property type="entry name" value="LARGE, MULTIFUNCTIONAL SECRETED PROTEIN"/>
    <property type="match status" value="1"/>
</dbReference>
<gene>
    <name evidence="1" type="ORF">Poly30_22920</name>
</gene>
<dbReference type="AlphaFoldDB" id="A0A518ERR7"/>
<dbReference type="PANTHER" id="PTHR33546">
    <property type="entry name" value="LARGE, MULTIFUNCTIONAL SECRETED PROTEIN-RELATED"/>
    <property type="match status" value="1"/>
</dbReference>
<evidence type="ECO:0000313" key="2">
    <source>
        <dbReference type="Proteomes" id="UP000320390"/>
    </source>
</evidence>
<dbReference type="Gene3D" id="2.120.10.30">
    <property type="entry name" value="TolB, C-terminal domain"/>
    <property type="match status" value="1"/>
</dbReference>
<accession>A0A518ERR7</accession>
<evidence type="ECO:0000313" key="1">
    <source>
        <dbReference type="EMBL" id="QDV06777.1"/>
    </source>
</evidence>
<proteinExistence type="predicted"/>
<keyword evidence="2" id="KW-1185">Reference proteome</keyword>
<protein>
    <recommendedName>
        <fullName evidence="3">Large, multifunctional secreted protein</fullName>
    </recommendedName>
</protein>